<dbReference type="Proteomes" id="UP000886289">
    <property type="component" value="Unassembled WGS sequence"/>
</dbReference>
<gene>
    <name evidence="1" type="ORF">ENG63_05140</name>
</gene>
<evidence type="ECO:0000313" key="1">
    <source>
        <dbReference type="EMBL" id="HDD44228.1"/>
    </source>
</evidence>
<organism evidence="1">
    <name type="scientific">Desulfofervidus auxilii</name>
    <dbReference type="NCBI Taxonomy" id="1621989"/>
    <lineage>
        <taxon>Bacteria</taxon>
        <taxon>Pseudomonadati</taxon>
        <taxon>Thermodesulfobacteriota</taxon>
        <taxon>Candidatus Desulfofervidia</taxon>
        <taxon>Candidatus Desulfofervidales</taxon>
        <taxon>Candidatus Desulfofervidaceae</taxon>
        <taxon>Candidatus Desulfofervidus</taxon>
    </lineage>
</organism>
<dbReference type="EMBL" id="DRBS01000198">
    <property type="protein sequence ID" value="HDD44228.1"/>
    <property type="molecule type" value="Genomic_DNA"/>
</dbReference>
<sequence length="81" mass="9887">MKKIFDLGLKKRSLEIIKDTICENDIIKELSILNIIDVFSRFAFLLIKCYRYPEVIIRDDKVEFRFKNFQRIIEEIFGKRR</sequence>
<name>A0A7C0Y5C1_DESA2</name>
<accession>A0A7C0Y5C1</accession>
<comment type="caution">
    <text evidence="1">The sequence shown here is derived from an EMBL/GenBank/DDBJ whole genome shotgun (WGS) entry which is preliminary data.</text>
</comment>
<proteinExistence type="predicted"/>
<reference evidence="1" key="1">
    <citation type="journal article" date="2020" name="mSystems">
        <title>Genome- and Community-Level Interaction Insights into Carbon Utilization and Element Cycling Functions of Hydrothermarchaeota in Hydrothermal Sediment.</title>
        <authorList>
            <person name="Zhou Z."/>
            <person name="Liu Y."/>
            <person name="Xu W."/>
            <person name="Pan J."/>
            <person name="Luo Z.H."/>
            <person name="Li M."/>
        </authorList>
    </citation>
    <scope>NUCLEOTIDE SEQUENCE [LARGE SCALE GENOMIC DNA]</scope>
    <source>
        <strain evidence="1">HyVt-233</strain>
    </source>
</reference>
<dbReference type="AlphaFoldDB" id="A0A7C0Y5C1"/>
<protein>
    <submittedName>
        <fullName evidence="1">Uncharacterized protein</fullName>
    </submittedName>
</protein>